<dbReference type="GO" id="GO:0003700">
    <property type="term" value="F:DNA-binding transcription factor activity"/>
    <property type="evidence" value="ECO:0007669"/>
    <property type="project" value="InterPro"/>
</dbReference>
<proteinExistence type="predicted"/>
<dbReference type="InterPro" id="IPR036388">
    <property type="entry name" value="WH-like_DNA-bd_sf"/>
</dbReference>
<dbReference type="SUPFAM" id="SSF46785">
    <property type="entry name" value="Winged helix' DNA-binding domain"/>
    <property type="match status" value="1"/>
</dbReference>
<reference evidence="2" key="1">
    <citation type="submission" date="2024-07" db="EMBL/GenBank/DDBJ databases">
        <title>Complete genome sequences of cellulolytic bacteria, Kitasatospora sp. CMC57 and Streptomyces sp. CMC78, isolated from Japanese agricultural soil.</title>
        <authorList>
            <person name="Hashimoto T."/>
            <person name="Ito M."/>
            <person name="Iwamoto M."/>
            <person name="Fukahori D."/>
            <person name="Shoda T."/>
            <person name="Sakoda M."/>
            <person name="Morohoshi T."/>
            <person name="Mitsuboshi M."/>
            <person name="Nishizawa T."/>
        </authorList>
    </citation>
    <scope>NUCLEOTIDE SEQUENCE</scope>
    <source>
        <strain evidence="2">CMC57</strain>
    </source>
</reference>
<organism evidence="2">
    <name type="scientific">Kitasatospora sp. CMC57</name>
    <dbReference type="NCBI Taxonomy" id="3231513"/>
    <lineage>
        <taxon>Bacteria</taxon>
        <taxon>Bacillati</taxon>
        <taxon>Actinomycetota</taxon>
        <taxon>Actinomycetes</taxon>
        <taxon>Kitasatosporales</taxon>
        <taxon>Streptomycetaceae</taxon>
        <taxon>Kitasatospora</taxon>
    </lineage>
</organism>
<protein>
    <submittedName>
        <fullName evidence="2">MarR family winged helix-turn-helix transcriptional regulator</fullName>
    </submittedName>
</protein>
<dbReference type="AlphaFoldDB" id="A0AB33JSG8"/>
<dbReference type="PANTHER" id="PTHR33164:SF106">
    <property type="entry name" value="TRANSCRIPTIONAL REGULATORY PROTEIN"/>
    <property type="match status" value="1"/>
</dbReference>
<evidence type="ECO:0000313" key="2">
    <source>
        <dbReference type="EMBL" id="BFP44348.1"/>
    </source>
</evidence>
<dbReference type="RefSeq" id="WP_407986950.1">
    <property type="nucleotide sequence ID" value="NZ_AP035881.2"/>
</dbReference>
<dbReference type="EMBL" id="AP035881">
    <property type="protein sequence ID" value="BFP44348.1"/>
    <property type="molecule type" value="Genomic_DNA"/>
</dbReference>
<feature type="domain" description="HTH marR-type" evidence="1">
    <location>
        <begin position="10"/>
        <end position="145"/>
    </location>
</feature>
<dbReference type="PROSITE" id="PS50995">
    <property type="entry name" value="HTH_MARR_2"/>
    <property type="match status" value="1"/>
</dbReference>
<dbReference type="Pfam" id="PF12802">
    <property type="entry name" value="MarR_2"/>
    <property type="match status" value="1"/>
</dbReference>
<accession>A0AB33JSG8</accession>
<sequence>MAEQHPSPASRDFALLLQGLASEMNLLGHDFADAQGLHSTDVQALLAILRANGGQGVTPGKLREELALTSGAVTAVLDRLERAGHVRRTRDANDRRQVRVHHNPGATRMAGRWFVPVAERTELVRSEFSASELAVVVRFLSRMTEELEQLRADRRTGGRP</sequence>
<dbReference type="InterPro" id="IPR036390">
    <property type="entry name" value="WH_DNA-bd_sf"/>
</dbReference>
<name>A0AB33JSG8_9ACTN</name>
<dbReference type="PANTHER" id="PTHR33164">
    <property type="entry name" value="TRANSCRIPTIONAL REGULATOR, MARR FAMILY"/>
    <property type="match status" value="1"/>
</dbReference>
<dbReference type="InterPro" id="IPR000835">
    <property type="entry name" value="HTH_MarR-typ"/>
</dbReference>
<dbReference type="GO" id="GO:0006950">
    <property type="term" value="P:response to stress"/>
    <property type="evidence" value="ECO:0007669"/>
    <property type="project" value="TreeGrafter"/>
</dbReference>
<dbReference type="InterPro" id="IPR039422">
    <property type="entry name" value="MarR/SlyA-like"/>
</dbReference>
<dbReference type="SMART" id="SM00347">
    <property type="entry name" value="HTH_MARR"/>
    <property type="match status" value="1"/>
</dbReference>
<dbReference type="Gene3D" id="1.10.10.10">
    <property type="entry name" value="Winged helix-like DNA-binding domain superfamily/Winged helix DNA-binding domain"/>
    <property type="match status" value="1"/>
</dbReference>
<dbReference type="PRINTS" id="PR00598">
    <property type="entry name" value="HTHMARR"/>
</dbReference>
<gene>
    <name evidence="2" type="ORF">KCMC57_07160</name>
</gene>
<evidence type="ECO:0000259" key="1">
    <source>
        <dbReference type="PROSITE" id="PS50995"/>
    </source>
</evidence>